<dbReference type="OrthoDB" id="9852862at2"/>
<reference evidence="1 2" key="1">
    <citation type="submission" date="2017-05" db="EMBL/GenBank/DDBJ databases">
        <authorList>
            <person name="Varghese N."/>
            <person name="Submissions S."/>
        </authorList>
    </citation>
    <scope>NUCLEOTIDE SEQUENCE [LARGE SCALE GENOMIC DNA]</scope>
    <source>
        <strain evidence="1 2">DSM 16304</strain>
    </source>
</reference>
<evidence type="ECO:0000313" key="1">
    <source>
        <dbReference type="EMBL" id="SMO58594.1"/>
    </source>
</evidence>
<dbReference type="EMBL" id="FXTM01000012">
    <property type="protein sequence ID" value="SMO58594.1"/>
    <property type="molecule type" value="Genomic_DNA"/>
</dbReference>
<keyword evidence="2" id="KW-1185">Reference proteome</keyword>
<evidence type="ECO:0008006" key="3">
    <source>
        <dbReference type="Google" id="ProtNLM"/>
    </source>
</evidence>
<dbReference type="AlphaFoldDB" id="A0A521CGN5"/>
<proteinExistence type="predicted"/>
<accession>A0A521CGN5</accession>
<dbReference type="Proteomes" id="UP000317315">
    <property type="component" value="Unassembled WGS sequence"/>
</dbReference>
<protein>
    <recommendedName>
        <fullName evidence="3">Type II secretion system protein N</fullName>
    </recommendedName>
</protein>
<organism evidence="1 2">
    <name type="scientific">Balnearium lithotrophicum</name>
    <dbReference type="NCBI Taxonomy" id="223788"/>
    <lineage>
        <taxon>Bacteria</taxon>
        <taxon>Pseudomonadati</taxon>
        <taxon>Aquificota</taxon>
        <taxon>Aquificia</taxon>
        <taxon>Desulfurobacteriales</taxon>
        <taxon>Desulfurobacteriaceae</taxon>
        <taxon>Balnearium</taxon>
    </lineage>
</organism>
<name>A0A521CGN5_9BACT</name>
<evidence type="ECO:0000313" key="2">
    <source>
        <dbReference type="Proteomes" id="UP000317315"/>
    </source>
</evidence>
<sequence>MRKLGGALLFVLFFLISLYLTFPFERIALGVLQEEGIYPKELTFHHFPPEFTAKEVRLNGIKIENIVFKPSLSFKDFKVLGNLCSGKLEVGFNRKLTNVNFHLEGLKLDRCPLKSDVKVKGALNGSGNLLFEKGFLRGGRGTFNLSGLNLENLNLGLISYKFLSLGSGDINYRVSGKNYLKVFGELSGKDADVSVNGGISVNLRNLNKSYLSFRVSVKLKTGNLKGKRFNFRVQGNPNSLRFF</sequence>
<gene>
    <name evidence="1" type="ORF">SAMN06269117_11255</name>
</gene>
<dbReference type="RefSeq" id="WP_142935552.1">
    <property type="nucleotide sequence ID" value="NZ_FXTM01000012.1"/>
</dbReference>